<evidence type="ECO:0000256" key="10">
    <source>
        <dbReference type="ARBA" id="ARBA00022840"/>
    </source>
</evidence>
<dbReference type="Pfam" id="PF07568">
    <property type="entry name" value="HisKA_2"/>
    <property type="match status" value="1"/>
</dbReference>
<feature type="transmembrane region" description="Helical" evidence="13">
    <location>
        <begin position="234"/>
        <end position="251"/>
    </location>
</feature>
<evidence type="ECO:0000256" key="5">
    <source>
        <dbReference type="ARBA" id="ARBA00022553"/>
    </source>
</evidence>
<evidence type="ECO:0000256" key="12">
    <source>
        <dbReference type="ARBA" id="ARBA00023136"/>
    </source>
</evidence>
<sequence length="716" mass="80984">MNFSPTSNPPRLKYLIRQFSLFLLVALVYFLLGRIGHYTAAFSGYASPVWPASGWALATAILFGRISIPGIFLGSFLYNISIKWDLIEFSPFSPYIQVATIIGLGSSLQALLGSIFYPKLVPNLDPSEKTSYVVRFLWLETIICTTSPSVANCGLYGLGVIPFEMVGSTWTFWWLGDVLGVILYFPFFLSWMKPDLSKSYDHHWKESLPVILLLLLFSGVIFNIFRWNSVRVEYPITYLLMTLVIWASLRFNIRESSLALMLIASIAIVDAIQGSSQFRAPSKELSLLLLQSFLSAISITSLLVLSVVRERKGAEERLKASHKELEEMVAERTTELTLSNNSLGTSEARYRGLFENVPTAIFECNYTKVKKLLDRVPDMGKKEFYKYLRENPDFINECYRAIQVVDANRESLRLFRAPSKEVVLKLSRELFSLGNMDDFKEVLYAVRFGATILEKDATITALDGSRPEVTIRWCLPPEFSETFSSVIISAVEITEKKNTERQLKASLKEKEVMLKEIHHRVKNNLQVISSLFSLQSEYVNDPDIHDAFVESQSRIQTMALIHDELYQSKDLGQIEFLGYANRLIEKIKTAYSIGEEIFISLEGDKVEMEVNQAIPLGLALNELLSNCFKYAFPPNFKPVREHSRITVGIHETGNSILVEVADNGIGLSNDLDPLETPSFGLTLVQVLTKQLKGRLDFSSMEGRGTSFKIRFPKVPP</sequence>
<evidence type="ECO:0000256" key="7">
    <source>
        <dbReference type="ARBA" id="ARBA00022692"/>
    </source>
</evidence>
<evidence type="ECO:0000256" key="13">
    <source>
        <dbReference type="SAM" id="Phobius"/>
    </source>
</evidence>
<dbReference type="GO" id="GO:0005886">
    <property type="term" value="C:plasma membrane"/>
    <property type="evidence" value="ECO:0007669"/>
    <property type="project" value="UniProtKB-SubCell"/>
</dbReference>
<dbReference type="InterPro" id="IPR036890">
    <property type="entry name" value="HATPase_C_sf"/>
</dbReference>
<feature type="transmembrane region" description="Helical" evidence="13">
    <location>
        <begin position="52"/>
        <end position="80"/>
    </location>
</feature>
<dbReference type="SMART" id="SM00387">
    <property type="entry name" value="HATPase_c"/>
    <property type="match status" value="1"/>
</dbReference>
<evidence type="ECO:0000259" key="14">
    <source>
        <dbReference type="PROSITE" id="PS50109"/>
    </source>
</evidence>
<dbReference type="RefSeq" id="WP_100711940.1">
    <property type="nucleotide sequence ID" value="NZ_NPDY01000001.1"/>
</dbReference>
<dbReference type="InterPro" id="IPR003594">
    <property type="entry name" value="HATPase_dom"/>
</dbReference>
<name>A0A2M9ZRD8_9LEPT</name>
<evidence type="ECO:0000256" key="1">
    <source>
        <dbReference type="ARBA" id="ARBA00000085"/>
    </source>
</evidence>
<evidence type="ECO:0000256" key="11">
    <source>
        <dbReference type="ARBA" id="ARBA00022989"/>
    </source>
</evidence>
<dbReference type="GO" id="GO:0004673">
    <property type="term" value="F:protein histidine kinase activity"/>
    <property type="evidence" value="ECO:0007669"/>
    <property type="project" value="UniProtKB-EC"/>
</dbReference>
<keyword evidence="11 13" id="KW-1133">Transmembrane helix</keyword>
<comment type="catalytic activity">
    <reaction evidence="1">
        <text>ATP + protein L-histidine = ADP + protein N-phospho-L-histidine.</text>
        <dbReference type="EC" id="2.7.13.3"/>
    </reaction>
</comment>
<dbReference type="InterPro" id="IPR007895">
    <property type="entry name" value="MASE1"/>
</dbReference>
<dbReference type="EMBL" id="NPDY01000001">
    <property type="protein sequence ID" value="PJZ70997.1"/>
    <property type="molecule type" value="Genomic_DNA"/>
</dbReference>
<evidence type="ECO:0000256" key="3">
    <source>
        <dbReference type="ARBA" id="ARBA00012438"/>
    </source>
</evidence>
<keyword evidence="4" id="KW-1003">Cell membrane</keyword>
<keyword evidence="10" id="KW-0067">ATP-binding</keyword>
<accession>A0A2M9ZRD8</accession>
<dbReference type="EMBL" id="NPDZ01000001">
    <property type="protein sequence ID" value="PJZ74529.1"/>
    <property type="molecule type" value="Genomic_DNA"/>
</dbReference>
<dbReference type="AlphaFoldDB" id="A0A2M9ZRD8"/>
<evidence type="ECO:0000256" key="2">
    <source>
        <dbReference type="ARBA" id="ARBA00004651"/>
    </source>
</evidence>
<dbReference type="PANTHER" id="PTHR41523:SF8">
    <property type="entry name" value="ETHYLENE RESPONSE SENSOR PROTEIN"/>
    <property type="match status" value="1"/>
</dbReference>
<dbReference type="PROSITE" id="PS50109">
    <property type="entry name" value="HIS_KIN"/>
    <property type="match status" value="1"/>
</dbReference>
<comment type="caution">
    <text evidence="16">The sequence shown here is derived from an EMBL/GenBank/DDBJ whole genome shotgun (WGS) entry which is preliminary data.</text>
</comment>
<reference evidence="17 18" key="1">
    <citation type="submission" date="2017-07" db="EMBL/GenBank/DDBJ databases">
        <title>Leptospira spp. isolated from tropical soils.</title>
        <authorList>
            <person name="Thibeaux R."/>
            <person name="Iraola G."/>
            <person name="Ferres I."/>
            <person name="Bierque E."/>
            <person name="Girault D."/>
            <person name="Soupe-Gilbert M.-E."/>
            <person name="Picardeau M."/>
            <person name="Goarant C."/>
        </authorList>
    </citation>
    <scope>NUCLEOTIDE SEQUENCE [LARGE SCALE GENOMIC DNA]</scope>
    <source>
        <strain evidence="16 18">FH1-B-B1</strain>
        <strain evidence="15 17">FH1-B-C1</strain>
    </source>
</reference>
<dbReference type="InterPro" id="IPR004358">
    <property type="entry name" value="Sig_transdc_His_kin-like_C"/>
</dbReference>
<proteinExistence type="predicted"/>
<dbReference type="Pfam" id="PF02518">
    <property type="entry name" value="HATPase_c"/>
    <property type="match status" value="1"/>
</dbReference>
<keyword evidence="8" id="KW-0547">Nucleotide-binding</keyword>
<dbReference type="Proteomes" id="UP000231962">
    <property type="component" value="Unassembled WGS sequence"/>
</dbReference>
<evidence type="ECO:0000313" key="17">
    <source>
        <dbReference type="Proteomes" id="UP000231962"/>
    </source>
</evidence>
<dbReference type="SUPFAM" id="SSF55874">
    <property type="entry name" value="ATPase domain of HSP90 chaperone/DNA topoisomerase II/histidine kinase"/>
    <property type="match status" value="1"/>
</dbReference>
<feature type="transmembrane region" description="Helical" evidence="13">
    <location>
        <begin position="172"/>
        <end position="189"/>
    </location>
</feature>
<keyword evidence="12 13" id="KW-0472">Membrane</keyword>
<dbReference type="InterPro" id="IPR011495">
    <property type="entry name" value="Sig_transdc_His_kin_sub2_dim/P"/>
</dbReference>
<comment type="subcellular location">
    <subcellularLocation>
        <location evidence="2">Cell membrane</location>
        <topology evidence="2">Multi-pass membrane protein</topology>
    </subcellularLocation>
</comment>
<feature type="transmembrane region" description="Helical" evidence="13">
    <location>
        <begin position="92"/>
        <end position="117"/>
    </location>
</feature>
<keyword evidence="5" id="KW-0597">Phosphoprotein</keyword>
<feature type="domain" description="Histidine kinase" evidence="14">
    <location>
        <begin position="516"/>
        <end position="715"/>
    </location>
</feature>
<organism evidence="16 18">
    <name type="scientific">Leptospira perolatii</name>
    <dbReference type="NCBI Taxonomy" id="2023191"/>
    <lineage>
        <taxon>Bacteria</taxon>
        <taxon>Pseudomonadati</taxon>
        <taxon>Spirochaetota</taxon>
        <taxon>Spirochaetia</taxon>
        <taxon>Leptospirales</taxon>
        <taxon>Leptospiraceae</taxon>
        <taxon>Leptospira</taxon>
    </lineage>
</organism>
<keyword evidence="6" id="KW-0808">Transferase</keyword>
<dbReference type="GO" id="GO:0005524">
    <property type="term" value="F:ATP binding"/>
    <property type="evidence" value="ECO:0007669"/>
    <property type="project" value="UniProtKB-KW"/>
</dbReference>
<evidence type="ECO:0000256" key="9">
    <source>
        <dbReference type="ARBA" id="ARBA00022777"/>
    </source>
</evidence>
<evidence type="ECO:0000256" key="4">
    <source>
        <dbReference type="ARBA" id="ARBA00022475"/>
    </source>
</evidence>
<evidence type="ECO:0000256" key="6">
    <source>
        <dbReference type="ARBA" id="ARBA00022679"/>
    </source>
</evidence>
<keyword evidence="7 13" id="KW-0812">Transmembrane</keyword>
<gene>
    <name evidence="15" type="ORF">CH360_00215</name>
    <name evidence="16" type="ORF">CH373_00215</name>
</gene>
<dbReference type="PRINTS" id="PR00344">
    <property type="entry name" value="BCTRLSENSOR"/>
</dbReference>
<evidence type="ECO:0000313" key="16">
    <source>
        <dbReference type="EMBL" id="PJZ74529.1"/>
    </source>
</evidence>
<dbReference type="Pfam" id="PF05231">
    <property type="entry name" value="MASE1"/>
    <property type="match status" value="1"/>
</dbReference>
<dbReference type="InterPro" id="IPR005467">
    <property type="entry name" value="His_kinase_dom"/>
</dbReference>
<keyword evidence="9 16" id="KW-0418">Kinase</keyword>
<evidence type="ECO:0000256" key="8">
    <source>
        <dbReference type="ARBA" id="ARBA00022741"/>
    </source>
</evidence>
<dbReference type="Gene3D" id="3.30.450.20">
    <property type="entry name" value="PAS domain"/>
    <property type="match status" value="1"/>
</dbReference>
<protein>
    <recommendedName>
        <fullName evidence="3">histidine kinase</fullName>
        <ecNumber evidence="3">2.7.13.3</ecNumber>
    </recommendedName>
</protein>
<evidence type="ECO:0000313" key="18">
    <source>
        <dbReference type="Proteomes" id="UP000231990"/>
    </source>
</evidence>
<keyword evidence="17" id="KW-1185">Reference proteome</keyword>
<evidence type="ECO:0000313" key="15">
    <source>
        <dbReference type="EMBL" id="PJZ70997.1"/>
    </source>
</evidence>
<feature type="transmembrane region" description="Helical" evidence="13">
    <location>
        <begin position="12"/>
        <end position="32"/>
    </location>
</feature>
<feature type="transmembrane region" description="Helical" evidence="13">
    <location>
        <begin position="210"/>
        <end position="228"/>
    </location>
</feature>
<dbReference type="Proteomes" id="UP000231990">
    <property type="component" value="Unassembled WGS sequence"/>
</dbReference>
<dbReference type="PANTHER" id="PTHR41523">
    <property type="entry name" value="TWO-COMPONENT SYSTEM SENSOR PROTEIN"/>
    <property type="match status" value="1"/>
</dbReference>
<dbReference type="Gene3D" id="3.30.565.10">
    <property type="entry name" value="Histidine kinase-like ATPase, C-terminal domain"/>
    <property type="match status" value="1"/>
</dbReference>
<dbReference type="OrthoDB" id="9816309at2"/>
<dbReference type="EC" id="2.7.13.3" evidence="3"/>